<dbReference type="Proteomes" id="UP000727993">
    <property type="component" value="Unassembled WGS sequence"/>
</dbReference>
<evidence type="ECO:0000256" key="2">
    <source>
        <dbReference type="SAM" id="SignalP"/>
    </source>
</evidence>
<feature type="signal peptide" evidence="2">
    <location>
        <begin position="1"/>
        <end position="17"/>
    </location>
</feature>
<keyword evidence="2" id="KW-0732">Signal</keyword>
<evidence type="ECO:0000313" key="3">
    <source>
        <dbReference type="EMBL" id="MBK9298598.1"/>
    </source>
</evidence>
<protein>
    <recommendedName>
        <fullName evidence="5">Secreted protein</fullName>
    </recommendedName>
</protein>
<feature type="chain" id="PRO_5038755556" description="Secreted protein" evidence="2">
    <location>
        <begin position="18"/>
        <end position="537"/>
    </location>
</feature>
<dbReference type="AlphaFoldDB" id="A0A936NFT4"/>
<reference evidence="3 4" key="1">
    <citation type="submission" date="2020-10" db="EMBL/GenBank/DDBJ databases">
        <title>Connecting structure to function with the recovery of over 1000 high-quality activated sludge metagenome-assembled genomes encoding full-length rRNA genes using long-read sequencing.</title>
        <authorList>
            <person name="Singleton C.M."/>
            <person name="Petriglieri F."/>
            <person name="Kristensen J.M."/>
            <person name="Kirkegaard R.H."/>
            <person name="Michaelsen T.Y."/>
            <person name="Andersen M.H."/>
            <person name="Karst S.M."/>
            <person name="Dueholm M.S."/>
            <person name="Nielsen P.H."/>
            <person name="Albertsen M."/>
        </authorList>
    </citation>
    <scope>NUCLEOTIDE SEQUENCE [LARGE SCALE GENOMIC DNA]</scope>
    <source>
        <strain evidence="3">Lyne_18-Q3-R50-59_MAXAC.006</strain>
    </source>
</reference>
<sequence>MKFVRMGVITAVLAVLAALSAVSLDGRRADSAGEQVEQRLGLLNEMVTADPAGTLDSTWYCAATRVLEAGSSKHEVLISNGSDEPVNVELRAVPLNTKAKVQPPQKLEVAANSVVVFDASTLSKESSAAVVVEVRSGEVVVSHRLTNGTGSSQAPCTSRPSGSWDFPYVNTEKDATARLFLFNPYPVAVSVDVTLSTTEYVRVPAELSGESVPPGQVKVINLNERAPRRDRLSVSVRSRSGLLIAEVVQTFSKDNLEFNLSSGEGGDGKVDKEEIGEQPVKRRGVALVSGSPQATTHAGFVDGFTQGGVIEQYVVLNPSDQNADVQPIWITPYGQPRDGIEPLAKVIPPGRAETISLDQEQRIPPEGFHHGLVIADRGVASARVLVSVDERKDSTASGDQLRPKPATGISISPGMPLAADRWWSGGITLSGDDEGWLLVDNPSSTDSASIKLLVHGDGKVEAAEGLDDFKIEAGGQLAIDLRSLKLPAAALVELRSTAPVQVEQRLVSAAAGDYSSGPAIPDASTVVSLADVVGSSG</sequence>
<feature type="region of interest" description="Disordered" evidence="1">
    <location>
        <begin position="391"/>
        <end position="410"/>
    </location>
</feature>
<evidence type="ECO:0000256" key="1">
    <source>
        <dbReference type="SAM" id="MobiDB-lite"/>
    </source>
</evidence>
<proteinExistence type="predicted"/>
<dbReference type="Pfam" id="PF18986">
    <property type="entry name" value="DUF5719"/>
    <property type="match status" value="1"/>
</dbReference>
<gene>
    <name evidence="3" type="ORF">IPN02_17585</name>
</gene>
<name>A0A936NFT4_9ACTN</name>
<organism evidence="3 4">
    <name type="scientific">Candidatus Neomicrothrix subdominans</name>
    <dbReference type="NCBI Taxonomy" id="2954438"/>
    <lineage>
        <taxon>Bacteria</taxon>
        <taxon>Bacillati</taxon>
        <taxon>Actinomycetota</taxon>
        <taxon>Acidimicrobiia</taxon>
        <taxon>Acidimicrobiales</taxon>
        <taxon>Microthrixaceae</taxon>
        <taxon>Candidatus Neomicrothrix</taxon>
    </lineage>
</organism>
<accession>A0A936NFT4</accession>
<dbReference type="InterPro" id="IPR043777">
    <property type="entry name" value="DUF5719"/>
</dbReference>
<comment type="caution">
    <text evidence="3">The sequence shown here is derived from an EMBL/GenBank/DDBJ whole genome shotgun (WGS) entry which is preliminary data.</text>
</comment>
<dbReference type="EMBL" id="JADJZA010000010">
    <property type="protein sequence ID" value="MBK9298598.1"/>
    <property type="molecule type" value="Genomic_DNA"/>
</dbReference>
<evidence type="ECO:0000313" key="4">
    <source>
        <dbReference type="Proteomes" id="UP000727993"/>
    </source>
</evidence>
<evidence type="ECO:0008006" key="5">
    <source>
        <dbReference type="Google" id="ProtNLM"/>
    </source>
</evidence>